<dbReference type="GO" id="GO:0000139">
    <property type="term" value="C:Golgi membrane"/>
    <property type="evidence" value="ECO:0007669"/>
    <property type="project" value="UniProtKB-SubCell"/>
</dbReference>
<name>A0A0C7N973_9SACH</name>
<dbReference type="InterPro" id="IPR048685">
    <property type="entry name" value="COG3_C"/>
</dbReference>
<keyword evidence="7" id="KW-0472">Membrane</keyword>
<dbReference type="GO" id="GO:0140312">
    <property type="term" value="F:cargo adaptor activity"/>
    <property type="evidence" value="ECO:0007669"/>
    <property type="project" value="EnsemblFungi"/>
</dbReference>
<dbReference type="AlphaFoldDB" id="A0A0C7N973"/>
<dbReference type="GO" id="GO:0032258">
    <property type="term" value="P:cytoplasm to vacuole targeting by the Cvt pathway"/>
    <property type="evidence" value="ECO:0007669"/>
    <property type="project" value="EnsemblFungi"/>
</dbReference>
<evidence type="ECO:0000256" key="3">
    <source>
        <dbReference type="ARBA" id="ARBA00020976"/>
    </source>
</evidence>
<evidence type="ECO:0000256" key="2">
    <source>
        <dbReference type="ARBA" id="ARBA00009936"/>
    </source>
</evidence>
<evidence type="ECO:0000313" key="13">
    <source>
        <dbReference type="Proteomes" id="UP000054304"/>
    </source>
</evidence>
<evidence type="ECO:0000256" key="9">
    <source>
        <dbReference type="SAM" id="MobiDB-lite"/>
    </source>
</evidence>
<dbReference type="GeneID" id="34686535"/>
<evidence type="ECO:0000256" key="7">
    <source>
        <dbReference type="ARBA" id="ARBA00023136"/>
    </source>
</evidence>
<comment type="subcellular location">
    <subcellularLocation>
        <location evidence="1">Golgi apparatus membrane</location>
        <topology evidence="1">Peripheral membrane protein</topology>
    </subcellularLocation>
</comment>
<dbReference type="InterPro" id="IPR048320">
    <property type="entry name" value="COG3_N"/>
</dbReference>
<dbReference type="GO" id="GO:0000301">
    <property type="term" value="P:retrograde transport, vesicle recycling within Golgi"/>
    <property type="evidence" value="ECO:0007669"/>
    <property type="project" value="EnsemblFungi"/>
</dbReference>
<evidence type="ECO:0000256" key="8">
    <source>
        <dbReference type="ARBA" id="ARBA00031339"/>
    </source>
</evidence>
<evidence type="ECO:0000256" key="6">
    <source>
        <dbReference type="ARBA" id="ARBA00023034"/>
    </source>
</evidence>
<dbReference type="HOGENOM" id="CLU_011639_2_0_1"/>
<feature type="region of interest" description="Disordered" evidence="9">
    <location>
        <begin position="1"/>
        <end position="65"/>
    </location>
</feature>
<dbReference type="GO" id="GO:0005801">
    <property type="term" value="C:cis-Golgi network"/>
    <property type="evidence" value="ECO:0007669"/>
    <property type="project" value="InterPro"/>
</dbReference>
<comment type="similarity">
    <text evidence="2">Belongs to the COG3 family.</text>
</comment>
<dbReference type="Pfam" id="PF04136">
    <property type="entry name" value="COG3_N"/>
    <property type="match status" value="1"/>
</dbReference>
<evidence type="ECO:0000259" key="10">
    <source>
        <dbReference type="Pfam" id="PF04136"/>
    </source>
</evidence>
<feature type="domain" description="Conserved oligomeric Golgi complex subunit 3 C-terminal" evidence="11">
    <location>
        <begin position="237"/>
        <end position="567"/>
    </location>
</feature>
<dbReference type="GO" id="GO:0007030">
    <property type="term" value="P:Golgi organization"/>
    <property type="evidence" value="ECO:0007669"/>
    <property type="project" value="TreeGrafter"/>
</dbReference>
<organism evidence="12 13">
    <name type="scientific">Lachancea lanzarotensis</name>
    <dbReference type="NCBI Taxonomy" id="1245769"/>
    <lineage>
        <taxon>Eukaryota</taxon>
        <taxon>Fungi</taxon>
        <taxon>Dikarya</taxon>
        <taxon>Ascomycota</taxon>
        <taxon>Saccharomycotina</taxon>
        <taxon>Saccharomycetes</taxon>
        <taxon>Saccharomycetales</taxon>
        <taxon>Saccharomycetaceae</taxon>
        <taxon>Lachancea</taxon>
    </lineage>
</organism>
<reference evidence="12 13" key="1">
    <citation type="submission" date="2014-12" db="EMBL/GenBank/DDBJ databases">
        <authorList>
            <person name="Neuveglise Cecile"/>
        </authorList>
    </citation>
    <scope>NUCLEOTIDE SEQUENCE [LARGE SCALE GENOMIC DNA]</scope>
    <source>
        <strain evidence="12 13">CBS 12615</strain>
    </source>
</reference>
<evidence type="ECO:0000256" key="1">
    <source>
        <dbReference type="ARBA" id="ARBA00004395"/>
    </source>
</evidence>
<dbReference type="GO" id="GO:0000425">
    <property type="term" value="P:pexophagy"/>
    <property type="evidence" value="ECO:0007669"/>
    <property type="project" value="EnsemblFungi"/>
</dbReference>
<gene>
    <name evidence="12" type="ORF">LALA0_S07e01178g</name>
</gene>
<dbReference type="InterPro" id="IPR007265">
    <property type="entry name" value="COG_su3"/>
</dbReference>
<dbReference type="Proteomes" id="UP000054304">
    <property type="component" value="Unassembled WGS sequence"/>
</dbReference>
<feature type="compositionally biased region" description="Basic and acidic residues" evidence="9">
    <location>
        <begin position="33"/>
        <end position="43"/>
    </location>
</feature>
<dbReference type="RefSeq" id="XP_022629266.1">
    <property type="nucleotide sequence ID" value="XM_022771350.1"/>
</dbReference>
<dbReference type="GO" id="GO:0017119">
    <property type="term" value="C:Golgi transport complex"/>
    <property type="evidence" value="ECO:0007669"/>
    <property type="project" value="EnsemblFungi"/>
</dbReference>
<evidence type="ECO:0000256" key="4">
    <source>
        <dbReference type="ARBA" id="ARBA00022448"/>
    </source>
</evidence>
<dbReference type="OrthoDB" id="296793at2759"/>
<dbReference type="PANTHER" id="PTHR13302:SF8">
    <property type="entry name" value="CONSERVED OLIGOMERIC GOLGI COMPLEX SUBUNIT 3"/>
    <property type="match status" value="1"/>
</dbReference>
<sequence>MPSRTRSGSLANTIAVKGPAAPELTPSLLDDQDLLRKLREIRSTHPKKPKPLDSQHSQARGDGPSYAKYENYLSSLNSRTAEYQAVIDQTQAIDDQLALAIAEFGSLSTKTETFTTTIGQLFHNFNNLEILHKSLDDYMTNFDALDPIVRWLHHSNSASIVKRDSFRLKLAKIDASLLFLEQHQDFADSETYRIKFKQSLMRCCNMMVSYLTSSLKALYNEVARSLETTTDLATREALLYNKFRSRAVDFYSISEELSTRCSHTSNNRYRDDVKSALQNCYLEYFQIRSKLLQPLIRNQLNELNTEDSGFSLVKYIQDSLLFFSQLCHNEYDLIAQFFPEAEGKSFFNNGLFRLCEPLHDSVREKVLRENEVTVLCDSVTLLNKFYQFEEDSKEYQDQFKSVYLDKIFEPILQDVQYRLIFRAQKYVESNIVNFRPTTDAFIINHRKSIPANSENKNAVVTSFLDSISDFEEEVDEVRSCYPPVLRAVALLSRIYQLVNSSIFDNLAHHIVHDCIESLRSAFQLVKHSEDTLEPRLACLKNLLMLRKQVQAFEIQYVCNEKYVDFSGLTEFLRSFAIGGSMNVSSTSVLDLTTENGPLVVRDMVDARSELTMELRRAVKDLTDAAVKDLVVDCLDNDDDLLAKNKQLRANIEANLPRLYERMCNFVGDVEIRSHLIDAIQESLARSYSIFYEHVAELASNGKVNKGEFSELMYVDVLVELVNNVASSLEQN</sequence>
<dbReference type="EMBL" id="LN736366">
    <property type="protein sequence ID" value="CEP63045.1"/>
    <property type="molecule type" value="Genomic_DNA"/>
</dbReference>
<dbReference type="STRING" id="1245769.A0A0C7N973"/>
<keyword evidence="13" id="KW-1185">Reference proteome</keyword>
<proteinExistence type="inferred from homology"/>
<dbReference type="PANTHER" id="PTHR13302">
    <property type="entry name" value="CONSERVED OLIGOMERIC GOLGI COMPLEX COMPONENT 3"/>
    <property type="match status" value="1"/>
</dbReference>
<evidence type="ECO:0000259" key="11">
    <source>
        <dbReference type="Pfam" id="PF20671"/>
    </source>
</evidence>
<feature type="domain" description="Conserved oligomeric Golgi complex subunit 3 N-terminal" evidence="10">
    <location>
        <begin position="71"/>
        <end position="216"/>
    </location>
</feature>
<keyword evidence="4" id="KW-0813">Transport</keyword>
<accession>A0A0C7N973</accession>
<keyword evidence="5" id="KW-0653">Protein transport</keyword>
<evidence type="ECO:0000256" key="5">
    <source>
        <dbReference type="ARBA" id="ARBA00022927"/>
    </source>
</evidence>
<evidence type="ECO:0000313" key="12">
    <source>
        <dbReference type="EMBL" id="CEP63045.1"/>
    </source>
</evidence>
<protein>
    <recommendedName>
        <fullName evidence="3">Conserved oligomeric Golgi complex subunit 3</fullName>
    </recommendedName>
    <alternativeName>
        <fullName evidence="8">Component of oligomeric Golgi complex 3</fullName>
    </alternativeName>
</protein>
<keyword evidence="6" id="KW-0333">Golgi apparatus</keyword>
<feature type="compositionally biased region" description="Polar residues" evidence="9">
    <location>
        <begin position="1"/>
        <end position="12"/>
    </location>
</feature>
<dbReference type="GO" id="GO:0006888">
    <property type="term" value="P:endoplasmic reticulum to Golgi vesicle-mediated transport"/>
    <property type="evidence" value="ECO:0007669"/>
    <property type="project" value="EnsemblFungi"/>
</dbReference>
<dbReference type="Pfam" id="PF20671">
    <property type="entry name" value="COG3_C"/>
    <property type="match status" value="1"/>
</dbReference>